<reference evidence="9" key="1">
    <citation type="submission" date="2019-12" db="EMBL/GenBank/DDBJ databases">
        <title>Clostridiaceae gen. nov. sp. nov., isolated from sediment in Xinjiang, China.</title>
        <authorList>
            <person name="Zhang R."/>
        </authorList>
    </citation>
    <scope>NUCLEOTIDE SEQUENCE</scope>
    <source>
        <strain evidence="9">D2Q-11</strain>
    </source>
</reference>
<dbReference type="GO" id="GO:0016020">
    <property type="term" value="C:membrane"/>
    <property type="evidence" value="ECO:0007669"/>
    <property type="project" value="UniProtKB-SubCell"/>
</dbReference>
<proteinExistence type="inferred from homology"/>
<feature type="transmembrane region" description="Helical" evidence="8">
    <location>
        <begin position="216"/>
        <end position="234"/>
    </location>
</feature>
<keyword evidence="6 8" id="KW-1133">Transmembrane helix</keyword>
<dbReference type="RefSeq" id="WP_203367258.1">
    <property type="nucleotide sequence ID" value="NZ_WSFT01000048.1"/>
</dbReference>
<gene>
    <name evidence="9" type="ORF">GOQ27_12730</name>
</gene>
<evidence type="ECO:0000313" key="9">
    <source>
        <dbReference type="EMBL" id="MBS4539333.1"/>
    </source>
</evidence>
<feature type="transmembrane region" description="Helical" evidence="8">
    <location>
        <begin position="270"/>
        <end position="288"/>
    </location>
</feature>
<dbReference type="PANTHER" id="PTHR34975">
    <property type="entry name" value="SPORE GERMINATION PROTEIN A2"/>
    <property type="match status" value="1"/>
</dbReference>
<feature type="transmembrane region" description="Helical" evidence="8">
    <location>
        <begin position="70"/>
        <end position="92"/>
    </location>
</feature>
<keyword evidence="4" id="KW-0309">Germination</keyword>
<keyword evidence="3" id="KW-0813">Transport</keyword>
<feature type="transmembrane region" description="Helical" evidence="8">
    <location>
        <begin position="37"/>
        <end position="58"/>
    </location>
</feature>
<accession>A0A942Z9H7</accession>
<feature type="transmembrane region" description="Helical" evidence="8">
    <location>
        <begin position="300"/>
        <end position="317"/>
    </location>
</feature>
<keyword evidence="10" id="KW-1185">Reference proteome</keyword>
<evidence type="ECO:0000256" key="3">
    <source>
        <dbReference type="ARBA" id="ARBA00022448"/>
    </source>
</evidence>
<feature type="transmembrane region" description="Helical" evidence="8">
    <location>
        <begin position="142"/>
        <end position="164"/>
    </location>
</feature>
<name>A0A942Z9H7_9FIRM</name>
<dbReference type="GO" id="GO:0009847">
    <property type="term" value="P:spore germination"/>
    <property type="evidence" value="ECO:0007669"/>
    <property type="project" value="InterPro"/>
</dbReference>
<feature type="transmembrane region" description="Helical" evidence="8">
    <location>
        <begin position="12"/>
        <end position="31"/>
    </location>
</feature>
<evidence type="ECO:0000256" key="1">
    <source>
        <dbReference type="ARBA" id="ARBA00004141"/>
    </source>
</evidence>
<evidence type="ECO:0000313" key="10">
    <source>
        <dbReference type="Proteomes" id="UP000724672"/>
    </source>
</evidence>
<comment type="similarity">
    <text evidence="2">Belongs to the amino acid-polyamine-organocation (APC) superfamily. Spore germination protein (SGP) (TC 2.A.3.9) family.</text>
</comment>
<comment type="caution">
    <text evidence="9">The sequence shown here is derived from an EMBL/GenBank/DDBJ whole genome shotgun (WGS) entry which is preliminary data.</text>
</comment>
<evidence type="ECO:0000256" key="8">
    <source>
        <dbReference type="SAM" id="Phobius"/>
    </source>
</evidence>
<evidence type="ECO:0000256" key="7">
    <source>
        <dbReference type="ARBA" id="ARBA00023136"/>
    </source>
</evidence>
<evidence type="ECO:0000256" key="2">
    <source>
        <dbReference type="ARBA" id="ARBA00007998"/>
    </source>
</evidence>
<dbReference type="Proteomes" id="UP000724672">
    <property type="component" value="Unassembled WGS sequence"/>
</dbReference>
<feature type="transmembrane region" description="Helical" evidence="8">
    <location>
        <begin position="184"/>
        <end position="204"/>
    </location>
</feature>
<evidence type="ECO:0000256" key="6">
    <source>
        <dbReference type="ARBA" id="ARBA00022989"/>
    </source>
</evidence>
<dbReference type="AlphaFoldDB" id="A0A942Z9H7"/>
<dbReference type="InterPro" id="IPR004761">
    <property type="entry name" value="Spore_GerAB"/>
</dbReference>
<comment type="subcellular location">
    <subcellularLocation>
        <location evidence="1">Membrane</location>
        <topology evidence="1">Multi-pass membrane protein</topology>
    </subcellularLocation>
</comment>
<dbReference type="Pfam" id="PF03845">
    <property type="entry name" value="Spore_permease"/>
    <property type="match status" value="1"/>
</dbReference>
<keyword evidence="7 8" id="KW-0472">Membrane</keyword>
<dbReference type="EMBL" id="WSFT01000048">
    <property type="protein sequence ID" value="MBS4539333.1"/>
    <property type="molecule type" value="Genomic_DNA"/>
</dbReference>
<sequence length="362" mass="40972">MLNKIQISNKQLIILMTGFLLGDALIINPVSGAGRDAWISIILTWLVSYILIGMYVYIAKLNPNKTLVEILIDIFGDFFGRALSLIYIWYFLHLSSLVLRSYSEYMIIANYPETPLIYMAILSSIPLAIGLKYGMEAIGRTGIIVSLIIPITLIISTMSVIDHIDITNLQPILKYGIKPVLKSSFNLLTFPFGEGIVFLMVFPLINKKENLFKSSFISVSIVGVIFLLISLRNITVLGENILERGYFSSHLIETIHPGAIFDPFISVSQLILAALQIWIFLYALLIAISQMFNFNDYKPFVFPIVIISVSLSHWIYDNAPDMFRVAKEIYPFYAIPFQFIIPIIILVISLIKQRRSKGKVSE</sequence>
<dbReference type="NCBIfam" id="TIGR00912">
    <property type="entry name" value="2A0309"/>
    <property type="match status" value="1"/>
</dbReference>
<feature type="transmembrane region" description="Helical" evidence="8">
    <location>
        <begin position="329"/>
        <end position="351"/>
    </location>
</feature>
<feature type="transmembrane region" description="Helical" evidence="8">
    <location>
        <begin position="116"/>
        <end position="135"/>
    </location>
</feature>
<evidence type="ECO:0000256" key="5">
    <source>
        <dbReference type="ARBA" id="ARBA00022692"/>
    </source>
</evidence>
<organism evidence="9 10">
    <name type="scientific">Anaeromonas frigoriresistens</name>
    <dbReference type="NCBI Taxonomy" id="2683708"/>
    <lineage>
        <taxon>Bacteria</taxon>
        <taxon>Bacillati</taxon>
        <taxon>Bacillota</taxon>
        <taxon>Tissierellia</taxon>
        <taxon>Tissierellales</taxon>
        <taxon>Thermohalobacteraceae</taxon>
        <taxon>Anaeromonas</taxon>
    </lineage>
</organism>
<protein>
    <submittedName>
        <fullName evidence="9">Endospore germination permease</fullName>
    </submittedName>
</protein>
<dbReference type="PANTHER" id="PTHR34975:SF2">
    <property type="entry name" value="SPORE GERMINATION PROTEIN A2"/>
    <property type="match status" value="1"/>
</dbReference>
<evidence type="ECO:0000256" key="4">
    <source>
        <dbReference type="ARBA" id="ARBA00022544"/>
    </source>
</evidence>
<keyword evidence="5 8" id="KW-0812">Transmembrane</keyword>